<evidence type="ECO:0000259" key="4">
    <source>
        <dbReference type="PROSITE" id="PS01124"/>
    </source>
</evidence>
<dbReference type="Proteomes" id="UP001518976">
    <property type="component" value="Unassembled WGS sequence"/>
</dbReference>
<organism evidence="5 6">
    <name type="scientific">Streptomyces spirodelae</name>
    <dbReference type="NCBI Taxonomy" id="2812904"/>
    <lineage>
        <taxon>Bacteria</taxon>
        <taxon>Bacillati</taxon>
        <taxon>Actinomycetota</taxon>
        <taxon>Actinomycetes</taxon>
        <taxon>Kitasatosporales</taxon>
        <taxon>Streptomycetaceae</taxon>
        <taxon>Streptomyces</taxon>
    </lineage>
</organism>
<keyword evidence="1" id="KW-0805">Transcription regulation</keyword>
<dbReference type="PANTHER" id="PTHR46796">
    <property type="entry name" value="HTH-TYPE TRANSCRIPTIONAL ACTIVATOR RHAS-RELATED"/>
    <property type="match status" value="1"/>
</dbReference>
<proteinExistence type="predicted"/>
<feature type="domain" description="HTH araC/xylS-type" evidence="4">
    <location>
        <begin position="159"/>
        <end position="256"/>
    </location>
</feature>
<gene>
    <name evidence="5" type="ORF">JW592_06300</name>
</gene>
<evidence type="ECO:0000313" key="6">
    <source>
        <dbReference type="Proteomes" id="UP001518976"/>
    </source>
</evidence>
<dbReference type="RefSeq" id="WP_209263904.1">
    <property type="nucleotide sequence ID" value="NZ_JAFFZN010000004.1"/>
</dbReference>
<evidence type="ECO:0000256" key="1">
    <source>
        <dbReference type="ARBA" id="ARBA00023015"/>
    </source>
</evidence>
<protein>
    <submittedName>
        <fullName evidence="5">AraC family transcriptional regulator</fullName>
    </submittedName>
</protein>
<evidence type="ECO:0000256" key="3">
    <source>
        <dbReference type="ARBA" id="ARBA00023163"/>
    </source>
</evidence>
<dbReference type="Pfam" id="PF12833">
    <property type="entry name" value="HTH_18"/>
    <property type="match status" value="1"/>
</dbReference>
<dbReference type="Gene3D" id="1.10.10.60">
    <property type="entry name" value="Homeodomain-like"/>
    <property type="match status" value="1"/>
</dbReference>
<dbReference type="EMBL" id="JAFFZN010000004">
    <property type="protein sequence ID" value="MBO8185082.1"/>
    <property type="molecule type" value="Genomic_DNA"/>
</dbReference>
<dbReference type="PROSITE" id="PS01124">
    <property type="entry name" value="HTH_ARAC_FAMILY_2"/>
    <property type="match status" value="1"/>
</dbReference>
<keyword evidence="2" id="KW-0238">DNA-binding</keyword>
<name>A0ABS3WPN2_9ACTN</name>
<accession>A0ABS3WPN2</accession>
<evidence type="ECO:0000313" key="5">
    <source>
        <dbReference type="EMBL" id="MBO8185082.1"/>
    </source>
</evidence>
<reference evidence="5 6" key="1">
    <citation type="submission" date="2021-02" db="EMBL/GenBank/DDBJ databases">
        <title>Streptomyces spirodelae sp. nov., isolated from duckweed.</title>
        <authorList>
            <person name="Saimee Y."/>
            <person name="Duangmal K."/>
        </authorList>
    </citation>
    <scope>NUCLEOTIDE SEQUENCE [LARGE SCALE GENOMIC DNA]</scope>
    <source>
        <strain evidence="5 6">DW4-2</strain>
    </source>
</reference>
<dbReference type="InterPro" id="IPR050204">
    <property type="entry name" value="AraC_XylS_family_regulators"/>
</dbReference>
<dbReference type="InterPro" id="IPR018060">
    <property type="entry name" value="HTH_AraC"/>
</dbReference>
<keyword evidence="3" id="KW-0804">Transcription</keyword>
<comment type="caution">
    <text evidence="5">The sequence shown here is derived from an EMBL/GenBank/DDBJ whole genome shotgun (WGS) entry which is preliminary data.</text>
</comment>
<dbReference type="SMART" id="SM00342">
    <property type="entry name" value="HTH_ARAC"/>
    <property type="match status" value="1"/>
</dbReference>
<dbReference type="PANTHER" id="PTHR46796:SF15">
    <property type="entry name" value="BLL1074 PROTEIN"/>
    <property type="match status" value="1"/>
</dbReference>
<keyword evidence="6" id="KW-1185">Reference proteome</keyword>
<sequence length="269" mass="29069">MRPREAAGAAGIGVVAASEHIGRPRSHRALPALSARLVVSLGPPMDIRYGGHARSTQAVIAGMMRPGVATPSLTLRPSQPIVYVELSPVAAQRLVGVPLSEVDAGGVDADALLPWVSRLSEELADHPASQREALMRLRLLEKLERVEGTAQRCGSRDAFEALKIIEVGGGQVSVEELARRVHLSPRRLRQVMRSELGIGPKFASRVARLAAAVRRVGDGADSWTRIAAESAYHDQSHLVHDFRDLMCTTPTAWLAEEGRNLQGRRHPAP</sequence>
<evidence type="ECO:0000256" key="2">
    <source>
        <dbReference type="ARBA" id="ARBA00023125"/>
    </source>
</evidence>